<dbReference type="InterPro" id="IPR017039">
    <property type="entry name" value="Virul_fac_BrkB"/>
</dbReference>
<evidence type="ECO:0000256" key="1">
    <source>
        <dbReference type="ARBA" id="ARBA00004651"/>
    </source>
</evidence>
<sequence length="339" mass="35265">MADSSRAQSTADHFSAGAGPHPGGAAARLARAPAWVRRLWARVMRPFSALKRAGGLWSHAGGLSMSAAMSFYGILSLAPLLIVVVAIFGLWMDRSSLQSGLVRQIGAVVGAQGASVIQGALQSAQTPSEGIVASLIGFSVLLFGATGVFTELQQAFERVWSEGGVAPASQGWWHTASLRLRGVAYILAFGFLLLVSLAVTTLLDLASSWAGGWIAFKWLLRLLSEALAFGICTALFVALMRISAGPKPRMRYLVVGSAIGAIFFTLGRHLLALYLSTAAVVSSYGAAGSLVVMLMWIYFSSAVLLFAAGCARALEDTHPAAARPPPGAPGAVPPGRGAG</sequence>
<keyword evidence="9" id="KW-1185">Reference proteome</keyword>
<evidence type="ECO:0000256" key="2">
    <source>
        <dbReference type="ARBA" id="ARBA00022475"/>
    </source>
</evidence>
<feature type="compositionally biased region" description="Polar residues" evidence="6">
    <location>
        <begin position="1"/>
        <end position="12"/>
    </location>
</feature>
<feature type="transmembrane region" description="Helical" evidence="7">
    <location>
        <begin position="131"/>
        <end position="150"/>
    </location>
</feature>
<feature type="transmembrane region" description="Helical" evidence="7">
    <location>
        <begin position="218"/>
        <end position="240"/>
    </location>
</feature>
<protein>
    <submittedName>
        <fullName evidence="8">YihY/virulence factor BrkB family protein</fullName>
    </submittedName>
</protein>
<evidence type="ECO:0000256" key="5">
    <source>
        <dbReference type="ARBA" id="ARBA00023136"/>
    </source>
</evidence>
<gene>
    <name evidence="8" type="ORF">IM725_19635</name>
</gene>
<feature type="transmembrane region" description="Helical" evidence="7">
    <location>
        <begin position="287"/>
        <end position="308"/>
    </location>
</feature>
<keyword evidence="4 7" id="KW-1133">Transmembrane helix</keyword>
<accession>A0ABR9SK93</accession>
<proteinExistence type="predicted"/>
<comment type="caution">
    <text evidence="8">The sequence shown here is derived from an EMBL/GenBank/DDBJ whole genome shotgun (WGS) entry which is preliminary data.</text>
</comment>
<reference evidence="8 9" key="1">
    <citation type="submission" date="2020-10" db="EMBL/GenBank/DDBJ databases">
        <title>Draft genome of Ramlibacter aquaticus LMG 30558.</title>
        <authorList>
            <person name="Props R."/>
        </authorList>
    </citation>
    <scope>NUCLEOTIDE SEQUENCE [LARGE SCALE GENOMIC DNA]</scope>
    <source>
        <strain evidence="8 9">LMG 30558</strain>
    </source>
</reference>
<name>A0ABR9SK93_9BURK</name>
<dbReference type="PANTHER" id="PTHR30213:SF1">
    <property type="entry name" value="INNER MEMBRANE PROTEIN YHJD"/>
    <property type="match status" value="1"/>
</dbReference>
<keyword evidence="2" id="KW-1003">Cell membrane</keyword>
<dbReference type="PANTHER" id="PTHR30213">
    <property type="entry name" value="INNER MEMBRANE PROTEIN YHJD"/>
    <property type="match status" value="1"/>
</dbReference>
<feature type="region of interest" description="Disordered" evidence="6">
    <location>
        <begin position="1"/>
        <end position="22"/>
    </location>
</feature>
<feature type="transmembrane region" description="Helical" evidence="7">
    <location>
        <begin position="252"/>
        <end position="275"/>
    </location>
</feature>
<dbReference type="PIRSF" id="PIRSF035875">
    <property type="entry name" value="RNase_BN"/>
    <property type="match status" value="1"/>
</dbReference>
<dbReference type="Pfam" id="PF03631">
    <property type="entry name" value="Virul_fac_BrkB"/>
    <property type="match status" value="1"/>
</dbReference>
<evidence type="ECO:0000256" key="4">
    <source>
        <dbReference type="ARBA" id="ARBA00022989"/>
    </source>
</evidence>
<evidence type="ECO:0000256" key="3">
    <source>
        <dbReference type="ARBA" id="ARBA00022692"/>
    </source>
</evidence>
<comment type="subcellular location">
    <subcellularLocation>
        <location evidence="1">Cell membrane</location>
        <topology evidence="1">Multi-pass membrane protein</topology>
    </subcellularLocation>
</comment>
<keyword evidence="5 7" id="KW-0472">Membrane</keyword>
<evidence type="ECO:0000313" key="9">
    <source>
        <dbReference type="Proteomes" id="UP000715965"/>
    </source>
</evidence>
<dbReference type="Proteomes" id="UP000715965">
    <property type="component" value="Unassembled WGS sequence"/>
</dbReference>
<organism evidence="8 9">
    <name type="scientific">Ramlibacter aquaticus</name>
    <dbReference type="NCBI Taxonomy" id="2780094"/>
    <lineage>
        <taxon>Bacteria</taxon>
        <taxon>Pseudomonadati</taxon>
        <taxon>Pseudomonadota</taxon>
        <taxon>Betaproteobacteria</taxon>
        <taxon>Burkholderiales</taxon>
        <taxon>Comamonadaceae</taxon>
        <taxon>Ramlibacter</taxon>
    </lineage>
</organism>
<keyword evidence="3 7" id="KW-0812">Transmembrane</keyword>
<evidence type="ECO:0000313" key="8">
    <source>
        <dbReference type="EMBL" id="MBE7942788.1"/>
    </source>
</evidence>
<evidence type="ECO:0000256" key="7">
    <source>
        <dbReference type="SAM" id="Phobius"/>
    </source>
</evidence>
<feature type="transmembrane region" description="Helical" evidence="7">
    <location>
        <begin position="183"/>
        <end position="206"/>
    </location>
</feature>
<dbReference type="EMBL" id="JADDOJ010000141">
    <property type="protein sequence ID" value="MBE7942788.1"/>
    <property type="molecule type" value="Genomic_DNA"/>
</dbReference>
<feature type="transmembrane region" description="Helical" evidence="7">
    <location>
        <begin position="71"/>
        <end position="92"/>
    </location>
</feature>
<evidence type="ECO:0000256" key="6">
    <source>
        <dbReference type="SAM" id="MobiDB-lite"/>
    </source>
</evidence>